<protein>
    <submittedName>
        <fullName evidence="2">Hypothetical_protein</fullName>
    </submittedName>
</protein>
<keyword evidence="3" id="KW-1185">Reference proteome</keyword>
<dbReference type="EMBL" id="CATOUU010000659">
    <property type="protein sequence ID" value="CAI9938957.1"/>
    <property type="molecule type" value="Genomic_DNA"/>
</dbReference>
<evidence type="ECO:0000313" key="1">
    <source>
        <dbReference type="EMBL" id="CAI9938957.1"/>
    </source>
</evidence>
<sequence length="148" mass="18029">MSGNRTAAATAQHQLNQQMFLMRFKKMQEIRRLKQIERRQFKLKLQREVLEAQKAQAQGGFGQIMENILVRYQYLKLTGKRKKLDKEEEQFWIVKIKSPHVYQMLRNQLQLPHPKTMSRKKYEQKQNIEQLHIISYIKQMAFSQYLFW</sequence>
<evidence type="ECO:0000313" key="2">
    <source>
        <dbReference type="EMBL" id="CAL6087372.1"/>
    </source>
</evidence>
<dbReference type="Proteomes" id="UP001642409">
    <property type="component" value="Unassembled WGS sequence"/>
</dbReference>
<accession>A0AA86PPX6</accession>
<dbReference type="AlphaFoldDB" id="A0AA86PPX6"/>
<organism evidence="1">
    <name type="scientific">Hexamita inflata</name>
    <dbReference type="NCBI Taxonomy" id="28002"/>
    <lineage>
        <taxon>Eukaryota</taxon>
        <taxon>Metamonada</taxon>
        <taxon>Diplomonadida</taxon>
        <taxon>Hexamitidae</taxon>
        <taxon>Hexamitinae</taxon>
        <taxon>Hexamita</taxon>
    </lineage>
</organism>
<reference evidence="1" key="1">
    <citation type="submission" date="2023-06" db="EMBL/GenBank/DDBJ databases">
        <authorList>
            <person name="Kurt Z."/>
        </authorList>
    </citation>
    <scope>NUCLEOTIDE SEQUENCE</scope>
</reference>
<reference evidence="2 3" key="2">
    <citation type="submission" date="2024-07" db="EMBL/GenBank/DDBJ databases">
        <authorList>
            <person name="Akdeniz Z."/>
        </authorList>
    </citation>
    <scope>NUCLEOTIDE SEQUENCE [LARGE SCALE GENOMIC DNA]</scope>
</reference>
<gene>
    <name evidence="1" type="ORF">HINF_LOCUS26602</name>
    <name evidence="2" type="ORF">HINF_LOCUS63615</name>
</gene>
<comment type="caution">
    <text evidence="1">The sequence shown here is derived from an EMBL/GenBank/DDBJ whole genome shotgun (WGS) entry which is preliminary data.</text>
</comment>
<dbReference type="EMBL" id="CAXDID020000400">
    <property type="protein sequence ID" value="CAL6087372.1"/>
    <property type="molecule type" value="Genomic_DNA"/>
</dbReference>
<evidence type="ECO:0000313" key="3">
    <source>
        <dbReference type="Proteomes" id="UP001642409"/>
    </source>
</evidence>
<proteinExistence type="predicted"/>
<name>A0AA86PPX6_9EUKA</name>